<dbReference type="Gramene" id="KZN10537">
    <property type="protein sequence ID" value="KZN10537"/>
    <property type="gene ID" value="DCAR_003193"/>
</dbReference>
<dbReference type="PANTHER" id="PTHR35704">
    <property type="entry name" value="OS02G0254600 PROTEIN"/>
    <property type="match status" value="1"/>
</dbReference>
<evidence type="ECO:0000313" key="2">
    <source>
        <dbReference type="EMBL" id="WOG84195.1"/>
    </source>
</evidence>
<organism evidence="1">
    <name type="scientific">Daucus carota subsp. sativus</name>
    <name type="common">Carrot</name>
    <dbReference type="NCBI Taxonomy" id="79200"/>
    <lineage>
        <taxon>Eukaryota</taxon>
        <taxon>Viridiplantae</taxon>
        <taxon>Streptophyta</taxon>
        <taxon>Embryophyta</taxon>
        <taxon>Tracheophyta</taxon>
        <taxon>Spermatophyta</taxon>
        <taxon>Magnoliopsida</taxon>
        <taxon>eudicotyledons</taxon>
        <taxon>Gunneridae</taxon>
        <taxon>Pentapetalae</taxon>
        <taxon>asterids</taxon>
        <taxon>campanulids</taxon>
        <taxon>Apiales</taxon>
        <taxon>Apiaceae</taxon>
        <taxon>Apioideae</taxon>
        <taxon>Scandiceae</taxon>
        <taxon>Daucinae</taxon>
        <taxon>Daucus</taxon>
        <taxon>Daucus sect. Daucus</taxon>
    </lineage>
</organism>
<proteinExistence type="predicted"/>
<dbReference type="EMBL" id="LNRQ01000001">
    <property type="protein sequence ID" value="KZN10537.1"/>
    <property type="molecule type" value="Genomic_DNA"/>
</dbReference>
<dbReference type="AlphaFoldDB" id="A0A166HYA8"/>
<reference evidence="2" key="2">
    <citation type="submission" date="2022-03" db="EMBL/GenBank/DDBJ databases">
        <title>Draft title - Genomic analysis of global carrot germplasm unveils the trajectory of domestication and the origin of high carotenoid orange carrot.</title>
        <authorList>
            <person name="Iorizzo M."/>
            <person name="Ellison S."/>
            <person name="Senalik D."/>
            <person name="Macko-Podgorni A."/>
            <person name="Grzebelus D."/>
            <person name="Bostan H."/>
            <person name="Rolling W."/>
            <person name="Curaba J."/>
            <person name="Simon P."/>
        </authorList>
    </citation>
    <scope>NUCLEOTIDE SEQUENCE</scope>
    <source>
        <tissue evidence="2">Leaf</tissue>
    </source>
</reference>
<evidence type="ECO:0000313" key="1">
    <source>
        <dbReference type="EMBL" id="KZN10537.1"/>
    </source>
</evidence>
<evidence type="ECO:0000313" key="3">
    <source>
        <dbReference type="Proteomes" id="UP000077755"/>
    </source>
</evidence>
<protein>
    <submittedName>
        <fullName evidence="1">Uncharacterized protein</fullName>
    </submittedName>
</protein>
<dbReference type="EMBL" id="CP093343">
    <property type="protein sequence ID" value="WOG84195.1"/>
    <property type="molecule type" value="Genomic_DNA"/>
</dbReference>
<sequence length="127" mass="14220">MESLKEKSGFRLWRDRKSAKVSRRKTAGALQDAEEGVVSCQQNGQGQVTRVKILVKKENLEKVLQAIRANTGKSSTIEAASSSLYLEECINAMKRRRALRANQVKLSCRNDSSWRPALDSIPECRVA</sequence>
<gene>
    <name evidence="1" type="ORF">DCAR_003193</name>
    <name evidence="2" type="ORF">DCAR_0103376</name>
</gene>
<accession>A0A166HYA8</accession>
<keyword evidence="3" id="KW-1185">Reference proteome</keyword>
<reference evidence="1" key="1">
    <citation type="journal article" date="2016" name="Nat. Genet.">
        <title>A high-quality carrot genome assembly provides new insights into carotenoid accumulation and asterid genome evolution.</title>
        <authorList>
            <person name="Iorizzo M."/>
            <person name="Ellison S."/>
            <person name="Senalik D."/>
            <person name="Zeng P."/>
            <person name="Satapoomin P."/>
            <person name="Huang J."/>
            <person name="Bowman M."/>
            <person name="Iovene M."/>
            <person name="Sanseverino W."/>
            <person name="Cavagnaro P."/>
            <person name="Yildiz M."/>
            <person name="Macko-Podgorni A."/>
            <person name="Moranska E."/>
            <person name="Grzebelus E."/>
            <person name="Grzebelus D."/>
            <person name="Ashrafi H."/>
            <person name="Zheng Z."/>
            <person name="Cheng S."/>
            <person name="Spooner D."/>
            <person name="Van Deynze A."/>
            <person name="Simon P."/>
        </authorList>
    </citation>
    <scope>NUCLEOTIDE SEQUENCE [LARGE SCALE GENOMIC DNA]</scope>
    <source>
        <tissue evidence="1">Leaf</tissue>
    </source>
</reference>
<dbReference type="PANTHER" id="PTHR35704:SF1">
    <property type="entry name" value="OS02G0254600 PROTEIN"/>
    <property type="match status" value="1"/>
</dbReference>
<dbReference type="Proteomes" id="UP000077755">
    <property type="component" value="Chromosome 1"/>
</dbReference>
<name>A0A166HYA8_DAUCS</name>